<evidence type="ECO:0000313" key="4">
    <source>
        <dbReference type="EMBL" id="SJZ70081.1"/>
    </source>
</evidence>
<dbReference type="Pfam" id="PF01740">
    <property type="entry name" value="STAS"/>
    <property type="match status" value="1"/>
</dbReference>
<dbReference type="Gene3D" id="3.30.750.24">
    <property type="entry name" value="STAS domain"/>
    <property type="match status" value="1"/>
</dbReference>
<dbReference type="InterPro" id="IPR003658">
    <property type="entry name" value="Anti-sigma_ant"/>
</dbReference>
<dbReference type="NCBIfam" id="TIGR00377">
    <property type="entry name" value="ant_ant_sig"/>
    <property type="match status" value="1"/>
</dbReference>
<feature type="domain" description="STAS" evidence="3">
    <location>
        <begin position="1"/>
        <end position="110"/>
    </location>
</feature>
<accession>A0A1T4MT48</accession>
<dbReference type="PANTHER" id="PTHR33495:SF2">
    <property type="entry name" value="ANTI-SIGMA FACTOR ANTAGONIST TM_1081-RELATED"/>
    <property type="match status" value="1"/>
</dbReference>
<reference evidence="5" key="1">
    <citation type="submission" date="2017-02" db="EMBL/GenBank/DDBJ databases">
        <authorList>
            <person name="Varghese N."/>
            <person name="Submissions S."/>
        </authorList>
    </citation>
    <scope>NUCLEOTIDE SEQUENCE [LARGE SCALE GENOMIC DNA]</scope>
    <source>
        <strain evidence="5">DSM 16521</strain>
    </source>
</reference>
<dbReference type="SUPFAM" id="SSF52091">
    <property type="entry name" value="SpoIIaa-like"/>
    <property type="match status" value="1"/>
</dbReference>
<name>A0A1T4MT48_9FIRM</name>
<dbReference type="InterPro" id="IPR036513">
    <property type="entry name" value="STAS_dom_sf"/>
</dbReference>
<dbReference type="AlphaFoldDB" id="A0A1T4MT48"/>
<organism evidence="4 5">
    <name type="scientific">Carboxydocella sporoproducens DSM 16521</name>
    <dbReference type="NCBI Taxonomy" id="1121270"/>
    <lineage>
        <taxon>Bacteria</taxon>
        <taxon>Bacillati</taxon>
        <taxon>Bacillota</taxon>
        <taxon>Clostridia</taxon>
        <taxon>Eubacteriales</taxon>
        <taxon>Clostridiales Family XVI. Incertae Sedis</taxon>
        <taxon>Carboxydocella</taxon>
    </lineage>
</organism>
<dbReference type="EMBL" id="FUXM01000005">
    <property type="protein sequence ID" value="SJZ70081.1"/>
    <property type="molecule type" value="Genomic_DNA"/>
</dbReference>
<dbReference type="RefSeq" id="WP_242946609.1">
    <property type="nucleotide sequence ID" value="NZ_FUXM01000005.1"/>
</dbReference>
<protein>
    <recommendedName>
        <fullName evidence="2">Anti-sigma factor antagonist</fullName>
    </recommendedName>
</protein>
<dbReference type="InterPro" id="IPR002645">
    <property type="entry name" value="STAS_dom"/>
</dbReference>
<sequence length="110" mass="12293">MRLLHKKIGNTLVIRPEGELDMSVAEPFRQGVDQLLEQHPGCDLCLDLEAVSFIDSSGLGVILGRYKKLSATRLKMSICSPRPPVKRILELSGVMRIMPVYDSLEQLAQM</sequence>
<dbReference type="PANTHER" id="PTHR33495">
    <property type="entry name" value="ANTI-SIGMA FACTOR ANTAGONIST TM_1081-RELATED-RELATED"/>
    <property type="match status" value="1"/>
</dbReference>
<evidence type="ECO:0000256" key="2">
    <source>
        <dbReference type="RuleBase" id="RU003749"/>
    </source>
</evidence>
<comment type="similarity">
    <text evidence="1 2">Belongs to the anti-sigma-factor antagonist family.</text>
</comment>
<dbReference type="PROSITE" id="PS50801">
    <property type="entry name" value="STAS"/>
    <property type="match status" value="1"/>
</dbReference>
<keyword evidence="5" id="KW-1185">Reference proteome</keyword>
<gene>
    <name evidence="4" type="ORF">SAMN02745885_00696</name>
</gene>
<dbReference type="Proteomes" id="UP000189933">
    <property type="component" value="Unassembled WGS sequence"/>
</dbReference>
<proteinExistence type="inferred from homology"/>
<dbReference type="GO" id="GO:0043856">
    <property type="term" value="F:anti-sigma factor antagonist activity"/>
    <property type="evidence" value="ECO:0007669"/>
    <property type="project" value="InterPro"/>
</dbReference>
<evidence type="ECO:0000259" key="3">
    <source>
        <dbReference type="PROSITE" id="PS50801"/>
    </source>
</evidence>
<dbReference type="CDD" id="cd07043">
    <property type="entry name" value="STAS_anti-anti-sigma_factors"/>
    <property type="match status" value="1"/>
</dbReference>
<evidence type="ECO:0000256" key="1">
    <source>
        <dbReference type="ARBA" id="ARBA00009013"/>
    </source>
</evidence>
<evidence type="ECO:0000313" key="5">
    <source>
        <dbReference type="Proteomes" id="UP000189933"/>
    </source>
</evidence>